<gene>
    <name evidence="1" type="ORF">CPELLU_LOCUS5992</name>
</gene>
<name>A0A9N9BX18_9GLOM</name>
<organism evidence="1 2">
    <name type="scientific">Cetraspora pellucida</name>
    <dbReference type="NCBI Taxonomy" id="1433469"/>
    <lineage>
        <taxon>Eukaryota</taxon>
        <taxon>Fungi</taxon>
        <taxon>Fungi incertae sedis</taxon>
        <taxon>Mucoromycota</taxon>
        <taxon>Glomeromycotina</taxon>
        <taxon>Glomeromycetes</taxon>
        <taxon>Diversisporales</taxon>
        <taxon>Gigasporaceae</taxon>
        <taxon>Cetraspora</taxon>
    </lineage>
</organism>
<keyword evidence="2" id="KW-1185">Reference proteome</keyword>
<reference evidence="1" key="1">
    <citation type="submission" date="2021-06" db="EMBL/GenBank/DDBJ databases">
        <authorList>
            <person name="Kallberg Y."/>
            <person name="Tangrot J."/>
            <person name="Rosling A."/>
        </authorList>
    </citation>
    <scope>NUCLEOTIDE SEQUENCE</scope>
    <source>
        <strain evidence="1">FL966</strain>
    </source>
</reference>
<proteinExistence type="predicted"/>
<dbReference type="OrthoDB" id="2396740at2759"/>
<evidence type="ECO:0000313" key="2">
    <source>
        <dbReference type="Proteomes" id="UP000789759"/>
    </source>
</evidence>
<protein>
    <submittedName>
        <fullName evidence="1">6816_t:CDS:1</fullName>
    </submittedName>
</protein>
<feature type="non-terminal residue" evidence="1">
    <location>
        <position position="65"/>
    </location>
</feature>
<sequence length="65" mass="7758">MKCWDARLNNRPTSEEIHDILRILNDDILKDNFTEIEEYTSKYIEYTGHQLPINTLDYDEKLGVL</sequence>
<dbReference type="AlphaFoldDB" id="A0A9N9BX18"/>
<dbReference type="EMBL" id="CAJVQA010003608">
    <property type="protein sequence ID" value="CAG8578903.1"/>
    <property type="molecule type" value="Genomic_DNA"/>
</dbReference>
<evidence type="ECO:0000313" key="1">
    <source>
        <dbReference type="EMBL" id="CAG8578903.1"/>
    </source>
</evidence>
<accession>A0A9N9BX18</accession>
<comment type="caution">
    <text evidence="1">The sequence shown here is derived from an EMBL/GenBank/DDBJ whole genome shotgun (WGS) entry which is preliminary data.</text>
</comment>
<dbReference type="Proteomes" id="UP000789759">
    <property type="component" value="Unassembled WGS sequence"/>
</dbReference>
<feature type="non-terminal residue" evidence="1">
    <location>
        <position position="1"/>
    </location>
</feature>